<proteinExistence type="predicted"/>
<organism evidence="1">
    <name type="scientific">Anopheles sinensis</name>
    <name type="common">Mosquito</name>
    <dbReference type="NCBI Taxonomy" id="74873"/>
    <lineage>
        <taxon>Eukaryota</taxon>
        <taxon>Metazoa</taxon>
        <taxon>Ecdysozoa</taxon>
        <taxon>Arthropoda</taxon>
        <taxon>Hexapoda</taxon>
        <taxon>Insecta</taxon>
        <taxon>Pterygota</taxon>
        <taxon>Neoptera</taxon>
        <taxon>Endopterygota</taxon>
        <taxon>Diptera</taxon>
        <taxon>Nematocera</taxon>
        <taxon>Culicoidea</taxon>
        <taxon>Culicidae</taxon>
        <taxon>Anophelinae</taxon>
        <taxon>Anopheles</taxon>
    </lineage>
</organism>
<dbReference type="VEuPathDB" id="VectorBase:ASIC012938"/>
<dbReference type="AlphaFoldDB" id="A0A084W457"/>
<reference evidence="2" key="2">
    <citation type="submission" date="2020-05" db="UniProtKB">
        <authorList>
            <consortium name="EnsemblMetazoa"/>
        </authorList>
    </citation>
    <scope>IDENTIFICATION</scope>
</reference>
<keyword evidence="3" id="KW-1185">Reference proteome</keyword>
<evidence type="ECO:0000313" key="3">
    <source>
        <dbReference type="Proteomes" id="UP000030765"/>
    </source>
</evidence>
<dbReference type="Proteomes" id="UP000030765">
    <property type="component" value="Unassembled WGS sequence"/>
</dbReference>
<dbReference type="EMBL" id="ATLV01020279">
    <property type="status" value="NOT_ANNOTATED_CDS"/>
    <property type="molecule type" value="Genomic_DNA"/>
</dbReference>
<reference evidence="1 3" key="1">
    <citation type="journal article" date="2014" name="BMC Genomics">
        <title>Genome sequence of Anopheles sinensis provides insight into genetics basis of mosquito competence for malaria parasites.</title>
        <authorList>
            <person name="Zhou D."/>
            <person name="Zhang D."/>
            <person name="Ding G."/>
            <person name="Shi L."/>
            <person name="Hou Q."/>
            <person name="Ye Y."/>
            <person name="Xu Y."/>
            <person name="Zhou H."/>
            <person name="Xiong C."/>
            <person name="Li S."/>
            <person name="Yu J."/>
            <person name="Hong S."/>
            <person name="Yu X."/>
            <person name="Zou P."/>
            <person name="Chen C."/>
            <person name="Chang X."/>
            <person name="Wang W."/>
            <person name="Lv Y."/>
            <person name="Sun Y."/>
            <person name="Ma L."/>
            <person name="Shen B."/>
            <person name="Zhu C."/>
        </authorList>
    </citation>
    <scope>NUCLEOTIDE SEQUENCE [LARGE SCALE GENOMIC DNA]</scope>
</reference>
<evidence type="ECO:0000313" key="1">
    <source>
        <dbReference type="EMBL" id="KFB45001.1"/>
    </source>
</evidence>
<accession>A0A084W457</accession>
<gene>
    <name evidence="1" type="ORF">ZHAS_00012938</name>
</gene>
<dbReference type="EnsemblMetazoa" id="ASIC012938-RA">
    <property type="protein sequence ID" value="ASIC012938-PA"/>
    <property type="gene ID" value="ASIC012938"/>
</dbReference>
<name>A0A084W457_ANOSI</name>
<evidence type="ECO:0000313" key="2">
    <source>
        <dbReference type="EnsemblMetazoa" id="ASIC012938-PA"/>
    </source>
</evidence>
<dbReference type="EMBL" id="KE525297">
    <property type="protein sequence ID" value="KFB45001.1"/>
    <property type="molecule type" value="Genomic_DNA"/>
</dbReference>
<protein>
    <submittedName>
        <fullName evidence="1 2">Protein FAM186B</fullName>
    </submittedName>
</protein>
<sequence length="105" mass="12049">MQKHNNSSLCMRQQRLQRRRWRLQNGKEKQYLFISRSTRYRFEIKPKLETTLAAKSIDNAPILDQELPFGNGTDGCNGRLALPVLGAGKTAKMIPFHIHPTSRGN</sequence>